<dbReference type="PANTHER" id="PTHR32487">
    <property type="entry name" value="3-OXO-DELTA(4,5)-STEROID 5-BETA-REDUCTASE"/>
    <property type="match status" value="1"/>
</dbReference>
<evidence type="ECO:0000313" key="3">
    <source>
        <dbReference type="Proteomes" id="UP000743370"/>
    </source>
</evidence>
<name>A0A8T0LBP1_PHAAN</name>
<organism evidence="2 3">
    <name type="scientific">Phaseolus angularis</name>
    <name type="common">Azuki bean</name>
    <name type="synonym">Vigna angularis</name>
    <dbReference type="NCBI Taxonomy" id="3914"/>
    <lineage>
        <taxon>Eukaryota</taxon>
        <taxon>Viridiplantae</taxon>
        <taxon>Streptophyta</taxon>
        <taxon>Embryophyta</taxon>
        <taxon>Tracheophyta</taxon>
        <taxon>Spermatophyta</taxon>
        <taxon>Magnoliopsida</taxon>
        <taxon>eudicotyledons</taxon>
        <taxon>Gunneridae</taxon>
        <taxon>Pentapetalae</taxon>
        <taxon>rosids</taxon>
        <taxon>fabids</taxon>
        <taxon>Fabales</taxon>
        <taxon>Fabaceae</taxon>
        <taxon>Papilionoideae</taxon>
        <taxon>50 kb inversion clade</taxon>
        <taxon>NPAAA clade</taxon>
        <taxon>indigoferoid/millettioid clade</taxon>
        <taxon>Phaseoleae</taxon>
        <taxon>Vigna</taxon>
    </lineage>
</organism>
<keyword evidence="1" id="KW-0812">Transmembrane</keyword>
<evidence type="ECO:0000256" key="1">
    <source>
        <dbReference type="SAM" id="Phobius"/>
    </source>
</evidence>
<gene>
    <name evidence="2" type="ORF">HKW66_Vig0038240</name>
</gene>
<comment type="caution">
    <text evidence="2">The sequence shown here is derived from an EMBL/GenBank/DDBJ whole genome shotgun (WGS) entry which is preliminary data.</text>
</comment>
<dbReference type="EMBL" id="JABFOF010000001">
    <property type="protein sequence ID" value="KAG2409002.1"/>
    <property type="molecule type" value="Genomic_DNA"/>
</dbReference>
<feature type="transmembrane region" description="Helical" evidence="1">
    <location>
        <begin position="12"/>
        <end position="33"/>
    </location>
</feature>
<reference evidence="2 3" key="1">
    <citation type="submission" date="2020-05" db="EMBL/GenBank/DDBJ databases">
        <title>Vigna angularis (adzuki bean) Var. LongXiaoDou No. 4 denovo assembly.</title>
        <authorList>
            <person name="Xiang H."/>
        </authorList>
    </citation>
    <scope>NUCLEOTIDE SEQUENCE [LARGE SCALE GENOMIC DNA]</scope>
    <source>
        <tissue evidence="2">Leaf</tissue>
    </source>
</reference>
<sequence>MDEEERGWLGTIFGFSLYKLMNLVGSLCVYAAICKQEGIPLRFPSTRGAWEGYSFSFDADLIVEQHIWAVVDPYVRNEAFNYSNGDIFKWKHLWKVLAEQ</sequence>
<dbReference type="AlphaFoldDB" id="A0A8T0LBP1"/>
<dbReference type="Gene3D" id="3.40.50.720">
    <property type="entry name" value="NAD(P)-binding Rossmann-like Domain"/>
    <property type="match status" value="1"/>
</dbReference>
<proteinExistence type="predicted"/>
<dbReference type="PANTHER" id="PTHR32487:SF0">
    <property type="entry name" value="3-OXO-DELTA(4,5)-STEROID 5-BETA-REDUCTASE"/>
    <property type="match status" value="1"/>
</dbReference>
<evidence type="ECO:0000313" key="2">
    <source>
        <dbReference type="EMBL" id="KAG2409002.1"/>
    </source>
</evidence>
<protein>
    <submittedName>
        <fullName evidence="2">3-oxo-Delta(4,5)-steroid 5-beta-reductase</fullName>
    </submittedName>
</protein>
<keyword evidence="1" id="KW-1133">Transmembrane helix</keyword>
<keyword evidence="1" id="KW-0472">Membrane</keyword>
<accession>A0A8T0LBP1</accession>
<dbReference type="Proteomes" id="UP000743370">
    <property type="component" value="Unassembled WGS sequence"/>
</dbReference>